<proteinExistence type="predicted"/>
<dbReference type="Proteomes" id="UP001151760">
    <property type="component" value="Unassembled WGS sequence"/>
</dbReference>
<feature type="compositionally biased region" description="Basic and acidic residues" evidence="1">
    <location>
        <begin position="257"/>
        <end position="272"/>
    </location>
</feature>
<sequence length="705" mass="79745">MANIRTCNKHNMIACVEKTEHNADFHQIIDYLAGCSINYSLLVDPDLIGPWLQQFWATASLRVINEVPHIRAMVAGKRILISEETVQADLLFDDADGVDCFPKQVIWDSLRDIGYEGNLAQLTFSKTLFSPQWKYLVHVLLHCLSPKSTSWEQFGTNIASALVGLATNQKFNFSLMIMNGMLGHIANGTPFLMYPRFIQLFLNKQLEGVTKPQNFLPSLTLPSKVFTFMRKNSPKFSGRITPLTPPMLEVITALAAEEEHSESTHSRAESSPRDAQGTPTQSAAQASISTAEGTAETQDTADLQGTAEPQGTADIPQSPNDYTPTDESQTSEGDEGLLDLYALNREVRRLKRQTISQAKQIHKLKAKLKKLSKGVKPLLKHHILWVKSQKLKTRRKKHKKKVSSVKLGRSKDEGNLSEEHHDQDDHTAFVYDDFVAATPDLERKSDEIEEVNIKEEKDASDIKSGDTEELDLETIQSTARQSAVTPRTLNFDDEAGPSSPIRPTQEEEPEEQFKDDEVLADIPLNISRPRSLSIPGPMQSQPQQPTQATDPKDKGKGILVEEPKKKKLTLQQIRALETTNDEEVARKIQAEWDAEEERKRLEDLKKSKPKTILKKPTSLAQERNQMMSFLKGRGYKNLQKLRYPQMKELYDKVQESIKDSLKDFIPVGSEREKQVLQKRVAKRLLRKRKATVTKEQPSKKLKLRT</sequence>
<comment type="caution">
    <text evidence="2">The sequence shown here is derived from an EMBL/GenBank/DDBJ whole genome shotgun (WGS) entry which is preliminary data.</text>
</comment>
<feature type="compositionally biased region" description="Basic and acidic residues" evidence="1">
    <location>
        <begin position="409"/>
        <end position="425"/>
    </location>
</feature>
<protein>
    <submittedName>
        <fullName evidence="2">Uncharacterized protein</fullName>
    </submittedName>
</protein>
<accession>A0ABQ5H701</accession>
<feature type="compositionally biased region" description="Basic residues" evidence="1">
    <location>
        <begin position="394"/>
        <end position="403"/>
    </location>
</feature>
<evidence type="ECO:0000313" key="3">
    <source>
        <dbReference type="Proteomes" id="UP001151760"/>
    </source>
</evidence>
<reference evidence="2" key="1">
    <citation type="journal article" date="2022" name="Int. J. Mol. Sci.">
        <title>Draft Genome of Tanacetum Coccineum: Genomic Comparison of Closely Related Tanacetum-Family Plants.</title>
        <authorList>
            <person name="Yamashiro T."/>
            <person name="Shiraishi A."/>
            <person name="Nakayama K."/>
            <person name="Satake H."/>
        </authorList>
    </citation>
    <scope>NUCLEOTIDE SEQUENCE</scope>
</reference>
<feature type="compositionally biased region" description="Basic and acidic residues" evidence="1">
    <location>
        <begin position="441"/>
        <end position="466"/>
    </location>
</feature>
<feature type="region of interest" description="Disordered" evidence="1">
    <location>
        <begin position="394"/>
        <end position="425"/>
    </location>
</feature>
<feature type="compositionally biased region" description="Basic and acidic residues" evidence="1">
    <location>
        <begin position="550"/>
        <end position="564"/>
    </location>
</feature>
<organism evidence="2 3">
    <name type="scientific">Tanacetum coccineum</name>
    <dbReference type="NCBI Taxonomy" id="301880"/>
    <lineage>
        <taxon>Eukaryota</taxon>
        <taxon>Viridiplantae</taxon>
        <taxon>Streptophyta</taxon>
        <taxon>Embryophyta</taxon>
        <taxon>Tracheophyta</taxon>
        <taxon>Spermatophyta</taxon>
        <taxon>Magnoliopsida</taxon>
        <taxon>eudicotyledons</taxon>
        <taxon>Gunneridae</taxon>
        <taxon>Pentapetalae</taxon>
        <taxon>asterids</taxon>
        <taxon>campanulids</taxon>
        <taxon>Asterales</taxon>
        <taxon>Asteraceae</taxon>
        <taxon>Asteroideae</taxon>
        <taxon>Anthemideae</taxon>
        <taxon>Anthemidinae</taxon>
        <taxon>Tanacetum</taxon>
    </lineage>
</organism>
<keyword evidence="3" id="KW-1185">Reference proteome</keyword>
<feature type="compositionally biased region" description="Polar residues" evidence="1">
    <location>
        <begin position="295"/>
        <end position="331"/>
    </location>
</feature>
<feature type="compositionally biased region" description="Polar residues" evidence="1">
    <location>
        <begin position="538"/>
        <end position="549"/>
    </location>
</feature>
<dbReference type="EMBL" id="BQNB010019282">
    <property type="protein sequence ID" value="GJT83661.1"/>
    <property type="molecule type" value="Genomic_DNA"/>
</dbReference>
<feature type="region of interest" description="Disordered" evidence="1">
    <location>
        <begin position="256"/>
        <end position="337"/>
    </location>
</feature>
<reference evidence="2" key="2">
    <citation type="submission" date="2022-01" db="EMBL/GenBank/DDBJ databases">
        <authorList>
            <person name="Yamashiro T."/>
            <person name="Shiraishi A."/>
            <person name="Satake H."/>
            <person name="Nakayama K."/>
        </authorList>
    </citation>
    <scope>NUCLEOTIDE SEQUENCE</scope>
</reference>
<feature type="compositionally biased region" description="Low complexity" evidence="1">
    <location>
        <begin position="280"/>
        <end position="291"/>
    </location>
</feature>
<feature type="region of interest" description="Disordered" evidence="1">
    <location>
        <begin position="441"/>
        <end position="564"/>
    </location>
</feature>
<evidence type="ECO:0000313" key="2">
    <source>
        <dbReference type="EMBL" id="GJT83661.1"/>
    </source>
</evidence>
<name>A0ABQ5H701_9ASTR</name>
<evidence type="ECO:0000256" key="1">
    <source>
        <dbReference type="SAM" id="MobiDB-lite"/>
    </source>
</evidence>
<feature type="compositionally biased region" description="Polar residues" evidence="1">
    <location>
        <begin position="474"/>
        <end position="488"/>
    </location>
</feature>
<gene>
    <name evidence="2" type="ORF">Tco_1058003</name>
</gene>